<evidence type="ECO:0000256" key="5">
    <source>
        <dbReference type="ARBA" id="ARBA00022475"/>
    </source>
</evidence>
<dbReference type="InterPro" id="IPR041658">
    <property type="entry name" value="AAA_lid_11"/>
</dbReference>
<dbReference type="GO" id="GO:0005524">
    <property type="term" value="F:ATP binding"/>
    <property type="evidence" value="ECO:0007669"/>
    <property type="project" value="UniProtKB-KW"/>
</dbReference>
<dbReference type="GO" id="GO:0005886">
    <property type="term" value="C:plasma membrane"/>
    <property type="evidence" value="ECO:0007669"/>
    <property type="project" value="UniProtKB-SubCell"/>
</dbReference>
<comment type="caution">
    <text evidence="21">The sequence shown here is derived from an EMBL/GenBank/DDBJ whole genome shotgun (WGS) entry which is preliminary data.</text>
</comment>
<evidence type="ECO:0000259" key="20">
    <source>
        <dbReference type="SMART" id="SM00382"/>
    </source>
</evidence>
<feature type="coiled-coil region" evidence="19">
    <location>
        <begin position="3117"/>
        <end position="3165"/>
    </location>
</feature>
<feature type="coiled-coil region" evidence="19">
    <location>
        <begin position="2866"/>
        <end position="2949"/>
    </location>
</feature>
<evidence type="ECO:0000256" key="12">
    <source>
        <dbReference type="ARBA" id="ARBA00023054"/>
    </source>
</evidence>
<keyword evidence="14" id="KW-0472">Membrane</keyword>
<dbReference type="Gene3D" id="1.20.1270.280">
    <property type="match status" value="1"/>
</dbReference>
<evidence type="ECO:0000256" key="3">
    <source>
        <dbReference type="ARBA" id="ARBA00008887"/>
    </source>
</evidence>
<keyword evidence="16" id="KW-0206">Cytoskeleton</keyword>
<dbReference type="FunFam" id="1.10.8.720:FF:000006">
    <property type="entry name" value="cytoplasmic dynein 2 heavy chain 1"/>
    <property type="match status" value="1"/>
</dbReference>
<dbReference type="GO" id="GO:0030286">
    <property type="term" value="C:dynein complex"/>
    <property type="evidence" value="ECO:0007669"/>
    <property type="project" value="UniProtKB-KW"/>
</dbReference>
<dbReference type="InterPro" id="IPR049400">
    <property type="entry name" value="DYNC2H1_AAA_dom"/>
</dbReference>
<feature type="domain" description="AAA+ ATPase" evidence="20">
    <location>
        <begin position="2272"/>
        <end position="2420"/>
    </location>
</feature>
<dbReference type="Gene3D" id="1.10.8.710">
    <property type="match status" value="1"/>
</dbReference>
<evidence type="ECO:0000256" key="14">
    <source>
        <dbReference type="ARBA" id="ARBA00023136"/>
    </source>
</evidence>
<dbReference type="Gene3D" id="1.10.8.1220">
    <property type="match status" value="1"/>
</dbReference>
<dbReference type="Pfam" id="PF12774">
    <property type="entry name" value="AAA_6"/>
    <property type="match status" value="1"/>
</dbReference>
<evidence type="ECO:0000313" key="21">
    <source>
        <dbReference type="EMBL" id="CAF0711634.1"/>
    </source>
</evidence>
<dbReference type="Gene3D" id="1.20.920.20">
    <property type="match status" value="1"/>
</dbReference>
<protein>
    <recommendedName>
        <fullName evidence="18">Cytoplasmic dynein 2 heavy chain 1</fullName>
    </recommendedName>
</protein>
<feature type="coiled-coil region" evidence="19">
    <location>
        <begin position="1020"/>
        <end position="1047"/>
    </location>
</feature>
<dbReference type="Proteomes" id="UP000663879">
    <property type="component" value="Unassembled WGS sequence"/>
</dbReference>
<organism evidence="21 22">
    <name type="scientific">Brachionus calyciflorus</name>
    <dbReference type="NCBI Taxonomy" id="104777"/>
    <lineage>
        <taxon>Eukaryota</taxon>
        <taxon>Metazoa</taxon>
        <taxon>Spiralia</taxon>
        <taxon>Gnathifera</taxon>
        <taxon>Rotifera</taxon>
        <taxon>Eurotatoria</taxon>
        <taxon>Monogononta</taxon>
        <taxon>Pseudotrocha</taxon>
        <taxon>Ploima</taxon>
        <taxon>Brachionidae</taxon>
        <taxon>Brachionus</taxon>
    </lineage>
</organism>
<name>A0A813M463_9BILA</name>
<dbReference type="InterPro" id="IPR035699">
    <property type="entry name" value="AAA_6"/>
</dbReference>
<evidence type="ECO:0000256" key="8">
    <source>
        <dbReference type="ARBA" id="ARBA00022741"/>
    </source>
</evidence>
<keyword evidence="6" id="KW-0963">Cytoplasm</keyword>
<dbReference type="FunFam" id="1.20.140.100:FF:000001">
    <property type="entry name" value="dynein heavy chain 17, axonemal"/>
    <property type="match status" value="1"/>
</dbReference>
<dbReference type="Pfam" id="PF18198">
    <property type="entry name" value="AAA_lid_11"/>
    <property type="match status" value="1"/>
</dbReference>
<dbReference type="GO" id="GO:0030030">
    <property type="term" value="P:cell projection organization"/>
    <property type="evidence" value="ECO:0007669"/>
    <property type="project" value="UniProtKB-KW"/>
</dbReference>
<dbReference type="Gene3D" id="1.20.140.100">
    <property type="entry name" value="Dynein heavy chain, N-terminal domain 2"/>
    <property type="match status" value="1"/>
</dbReference>
<dbReference type="GO" id="GO:0005930">
    <property type="term" value="C:axoneme"/>
    <property type="evidence" value="ECO:0007669"/>
    <property type="project" value="UniProtKB-SubCell"/>
</dbReference>
<keyword evidence="8" id="KW-0547">Nucleotide-binding</keyword>
<evidence type="ECO:0000256" key="4">
    <source>
        <dbReference type="ARBA" id="ARBA00022473"/>
    </source>
</evidence>
<dbReference type="InterPro" id="IPR054354">
    <property type="entry name" value="DYNC2H1-like_lid"/>
</dbReference>
<keyword evidence="10" id="KW-0067">ATP-binding</keyword>
<dbReference type="InterPro" id="IPR003593">
    <property type="entry name" value="AAA+_ATPase"/>
</dbReference>
<dbReference type="Pfam" id="PF08385">
    <property type="entry name" value="DHC_N1"/>
    <property type="match status" value="1"/>
</dbReference>
<evidence type="ECO:0000256" key="17">
    <source>
        <dbReference type="ARBA" id="ARBA00023273"/>
    </source>
</evidence>
<dbReference type="Pfam" id="PF21264">
    <property type="entry name" value="DYNC2H1_AAA_dom"/>
    <property type="match status" value="1"/>
</dbReference>
<keyword evidence="4" id="KW-0217">Developmental protein</keyword>
<evidence type="ECO:0000256" key="7">
    <source>
        <dbReference type="ARBA" id="ARBA00022701"/>
    </source>
</evidence>
<feature type="domain" description="AAA+ ATPase" evidence="20">
    <location>
        <begin position="1672"/>
        <end position="1818"/>
    </location>
</feature>
<evidence type="ECO:0000256" key="13">
    <source>
        <dbReference type="ARBA" id="ARBA00023069"/>
    </source>
</evidence>
<dbReference type="Gene3D" id="1.10.287.2620">
    <property type="match status" value="1"/>
</dbReference>
<dbReference type="InterPro" id="IPR004273">
    <property type="entry name" value="Dynein_heavy_D6_P-loop"/>
</dbReference>
<dbReference type="Pfam" id="PF12775">
    <property type="entry name" value="AAA_7"/>
    <property type="match status" value="1"/>
</dbReference>
<dbReference type="EMBL" id="CAJNOC010000067">
    <property type="protein sequence ID" value="CAF0711634.1"/>
    <property type="molecule type" value="Genomic_DNA"/>
</dbReference>
<dbReference type="Pfam" id="PF12780">
    <property type="entry name" value="AAA_8"/>
    <property type="match status" value="1"/>
</dbReference>
<dbReference type="PANTHER" id="PTHR45703:SF22">
    <property type="entry name" value="DYNEIN CYTOPLASMIC 2 HEAVY CHAIN 1"/>
    <property type="match status" value="1"/>
</dbReference>
<keyword evidence="12 19" id="KW-0175">Coiled coil</keyword>
<dbReference type="InterPro" id="IPR013602">
    <property type="entry name" value="Dynein_heavy_linker"/>
</dbReference>
<evidence type="ECO:0000256" key="2">
    <source>
        <dbReference type="ARBA" id="ARBA00004430"/>
    </source>
</evidence>
<dbReference type="FunFam" id="3.40.50.300:FF:001810">
    <property type="entry name" value="Cytoplasmic dynein 2 heavy chain 1"/>
    <property type="match status" value="1"/>
</dbReference>
<dbReference type="FunFam" id="3.10.490.20:FF:000007">
    <property type="entry name" value="Dynein cytoplasmic 2 heavy chain 1"/>
    <property type="match status" value="1"/>
</dbReference>
<dbReference type="Pfam" id="PF08393">
    <property type="entry name" value="DHC_N2"/>
    <property type="match status" value="1"/>
</dbReference>
<dbReference type="FunFam" id="3.40.50.300:FF:000071">
    <property type="entry name" value="Cytoplasmic dynein heavy chain 1"/>
    <property type="match status" value="1"/>
</dbReference>
<evidence type="ECO:0000256" key="16">
    <source>
        <dbReference type="ARBA" id="ARBA00023212"/>
    </source>
</evidence>
<dbReference type="InterPro" id="IPR024317">
    <property type="entry name" value="Dynein_heavy_chain_D4_dom"/>
</dbReference>
<dbReference type="InterPro" id="IPR035706">
    <property type="entry name" value="AAA_9"/>
</dbReference>
<dbReference type="InterPro" id="IPR024743">
    <property type="entry name" value="Dynein_HC_stalk"/>
</dbReference>
<evidence type="ECO:0000256" key="11">
    <source>
        <dbReference type="ARBA" id="ARBA00023017"/>
    </source>
</evidence>
<dbReference type="Gene3D" id="1.10.8.720">
    <property type="entry name" value="Region D6 of dynein motor"/>
    <property type="match status" value="1"/>
</dbReference>
<dbReference type="InterPro" id="IPR043160">
    <property type="entry name" value="Dynein_C_barrel"/>
</dbReference>
<dbReference type="InterPro" id="IPR043157">
    <property type="entry name" value="Dynein_AAA1S"/>
</dbReference>
<dbReference type="SUPFAM" id="SSF52540">
    <property type="entry name" value="P-loop containing nucleoside triphosphate hydrolases"/>
    <property type="match status" value="4"/>
</dbReference>
<dbReference type="GO" id="GO:0008569">
    <property type="term" value="F:minus-end-directed microtubule motor activity"/>
    <property type="evidence" value="ECO:0007669"/>
    <property type="project" value="InterPro"/>
</dbReference>
<dbReference type="FunFam" id="3.40.50.300:FF:000706">
    <property type="entry name" value="Cytoplasmic dynein 2 heavy chain 1"/>
    <property type="match status" value="1"/>
</dbReference>
<keyword evidence="9" id="KW-0970">Cilium biogenesis/degradation</keyword>
<dbReference type="InterPro" id="IPR041228">
    <property type="entry name" value="Dynein_C"/>
</dbReference>
<comment type="similarity">
    <text evidence="3">Belongs to the dynein heavy chain family.</text>
</comment>
<evidence type="ECO:0000256" key="19">
    <source>
        <dbReference type="SAM" id="Coils"/>
    </source>
</evidence>
<dbReference type="Gene3D" id="3.10.490.20">
    <property type="match status" value="1"/>
</dbReference>
<dbReference type="Gene3D" id="1.20.920.30">
    <property type="match status" value="1"/>
</dbReference>
<dbReference type="InterPro" id="IPR042228">
    <property type="entry name" value="Dynein_linker_3"/>
</dbReference>
<proteinExistence type="inferred from homology"/>
<dbReference type="InterPro" id="IPR027417">
    <property type="entry name" value="P-loop_NTPase"/>
</dbReference>
<keyword evidence="5" id="KW-1003">Cell membrane</keyword>
<dbReference type="FunFam" id="1.10.8.710:FF:000006">
    <property type="entry name" value="cytoplasmic dynein 2 heavy chain 1"/>
    <property type="match status" value="1"/>
</dbReference>
<dbReference type="Pfam" id="PF12781">
    <property type="entry name" value="AAA_9"/>
    <property type="match status" value="1"/>
</dbReference>
<dbReference type="GO" id="GO:0045505">
    <property type="term" value="F:dynein intermediate chain binding"/>
    <property type="evidence" value="ECO:0007669"/>
    <property type="project" value="InterPro"/>
</dbReference>
<dbReference type="InterPro" id="IPR026983">
    <property type="entry name" value="DHC"/>
</dbReference>
<evidence type="ECO:0000256" key="15">
    <source>
        <dbReference type="ARBA" id="ARBA00023175"/>
    </source>
</evidence>
<evidence type="ECO:0000256" key="18">
    <source>
        <dbReference type="ARBA" id="ARBA00023902"/>
    </source>
</evidence>
<keyword evidence="13" id="KW-0969">Cilium</keyword>
<dbReference type="Gene3D" id="1.20.58.1120">
    <property type="match status" value="1"/>
</dbReference>
<keyword evidence="11" id="KW-0243">Dynein</keyword>
<comment type="subcellular location">
    <subcellularLocation>
        <location evidence="1">Cell membrane</location>
        <topology evidence="1">Peripheral membrane protein</topology>
    </subcellularLocation>
    <subcellularLocation>
        <location evidence="2">Cytoplasm</location>
        <location evidence="2">Cytoskeleton</location>
        <location evidence="2">Cilium axoneme</location>
    </subcellularLocation>
</comment>
<keyword evidence="15" id="KW-0505">Motor protein</keyword>
<reference evidence="21" key="1">
    <citation type="submission" date="2021-02" db="EMBL/GenBank/DDBJ databases">
        <authorList>
            <person name="Nowell W R."/>
        </authorList>
    </citation>
    <scope>NUCLEOTIDE SEQUENCE</scope>
    <source>
        <strain evidence="21">Ploen Becks lab</strain>
    </source>
</reference>
<dbReference type="FunFam" id="1.20.920.30:FF:000006">
    <property type="entry name" value="Cytoplasmic dynein 2 heavy chain 1"/>
    <property type="match status" value="1"/>
</dbReference>
<keyword evidence="7" id="KW-0493">Microtubule</keyword>
<dbReference type="FunFam" id="1.20.920.20:FF:000002">
    <property type="entry name" value="Cytoplasmic dynein 1 heavy chain"/>
    <property type="match status" value="1"/>
</dbReference>
<dbReference type="OrthoDB" id="10252139at2759"/>
<dbReference type="GO" id="GO:0051959">
    <property type="term" value="F:dynein light intermediate chain binding"/>
    <property type="evidence" value="ECO:0007669"/>
    <property type="project" value="InterPro"/>
</dbReference>
<dbReference type="Gene3D" id="3.20.180.20">
    <property type="entry name" value="Dynein heavy chain, N-terminal domain 2"/>
    <property type="match status" value="1"/>
</dbReference>
<dbReference type="Gene3D" id="6.10.140.1060">
    <property type="match status" value="1"/>
</dbReference>
<dbReference type="Pfam" id="PF18199">
    <property type="entry name" value="Dynein_C"/>
    <property type="match status" value="1"/>
</dbReference>
<keyword evidence="17" id="KW-0966">Cell projection</keyword>
<keyword evidence="22" id="KW-1185">Reference proteome</keyword>
<dbReference type="InterPro" id="IPR042222">
    <property type="entry name" value="Dynein_2_N"/>
</dbReference>
<dbReference type="PANTHER" id="PTHR45703">
    <property type="entry name" value="DYNEIN HEAVY CHAIN"/>
    <property type="match status" value="1"/>
</dbReference>
<dbReference type="Pfam" id="PF22597">
    <property type="entry name" value="DYN_lid"/>
    <property type="match status" value="1"/>
</dbReference>
<sequence length="4279" mass="491409">MSEDIRKSFILNTAANFFSKDPTDFQKYNSDKNLSKFLDDLSVLTLIINGSRDINFSIKLDNSSVSGKSLVFFKAKEEAITPSNMKSNILISSIVDSPVDTLFYLIHNLYSPVIQSQQSKLSSKGIDAYDAKLTNTLADLESNLKIAIRRSESGDSKKSALSPLDEFQYWSEMSERGKSKDAQERAEFFYKQFKELISYYTKIDSCPIQDILEIIDATQDTYDYVWQQTEYEPSYSQERMTNLLEITGMTILKALLNKLSKLKPFEDNYSDVKEMLKHSISVCESWIETCFNLTSRYWKRSQIHKWENDPFVPIPIEKYSKRLSEVLQIRSAKEQYGILLKTVKDDQEDSNSKNLNFSHFDSIDSLQYNPFTESAWQEAIQNYDRSMSYVDQKTAQILKAHLRQAQSNPRQLLAEFLRYSDLIRRERVRNELTSEREILIGQLEAFSKQLNEELTYYLKSTKSAPKGKNMPNTIRTIVWITQSENTLLEINKNTDFFLSDVAGYKKFESNTNNLLGEFKRAKQEYFQDWCETTLSNISDNNSNISLETNGKLMELNHKDGKLDVLYGDKLITLLREVRQLQSYGFKIPVKIEECAKVGQKFQKHAMILKQLAHFYNSIDKQMLPCQQSMMLESALQFEKLIKNPKGSKGSSGQITWNNPEDLERYTMTLQSAAEKLSTENRKLRKLHQKILDIVLNLINTDLLRQLPKWKDNLYEIRQIMNEAVQMGFAEANMKPWQAHWDRQLYKVLEYQYQLGLDTLNENMPEIKVELIFRQKMQFRPPIEEIKSRYYRDMKRFISIPHNFKGVNESKKNLIYQTIVERNAPGLMQCFLRSQDLFKALMSVTDIFKDYVVLGQVDIEDLVEKNLKDVTDWEINFRALKLKGRDVEKLPNTIKVDCFTVSTAPIKSFIEESIQKLNDSMVYHLKRAIAENIKSIDSFLTNGIDILNSRPQTHEEIGEAHKKHAELYNDRKKVMPLLENAEQKNKLLRTVAGGGHEQLFQLQIKMDKFQNMIESHQQVLKDQTEVLIKNLKSRIESFNQDIEKLAARWNQFKPKDRDLEDEEKCVEALNTVKERDQEVQEYIKQAEKLKEECRNFLLDEPKFKDLYEVDSDIKKIKSVWGIYEEFQNGLKDFGKEDWVSFRSKTYKFDEFLQQWQDKLKKEISTSQKPSTMQLKIQNDLDMFKELTPCLKWVRGEALSSEHWLDLFRMLKMPKGTTLERLTFGDILKCKNEIIKQAESIKELNSRAQSEHSIREALRELELWSAGAQFTLTDFQDSKSTKAPIIKDWKDLFSQVGDNQALLSSLKDSQYYKNFEDKISVWEQKLGLLDECLHNLNQVQRKWVYLEPIFGRGALPKEQSRFKGVDRDLRDIMQDVVKDTRVISLIQTKDISSKLKNMVDQLQRCQKALNEFLEEKRSIFPRFYFIGDDDLLEILGQATNPVVIQTHLKKLFAGIHTVKFDEKNENIVAMRSLEGEVVPLVNKVRISHQVESWLDELAKEMKNTLQKLLVQVLQESKREIGNYSVDKYPSQILCLAESIAFTEKCEKALGSRELESVLRSLKNALEKYTSIDYGKSSDGALLELKYKALIMDIIHYIDLVEQLISEGCQSSSDWSWQRQLKFYLNRNNAAIIKMVDAEFLYTYEYQGNAPKLVHTPLTDKCYLTLTQGMHMGFGGNPYGPAGTGKTESVKALGGLFGRQVLVFNCDEGIDVKSIGRIFVGICKCGAWGCFDEFNRLEEAVLSAVSMQIQVIQDSLRSRSEKTTLLGKEIDIDHNSGIFVTLNPAGKGYGGRSKLPDNLKQLFRPVAMTKPDNDLIAEVILYSEGFKEAKSLGRKLVSLFNLSRQLLSSQQHYDWGLRALKTVLKSCGSLLHQTKKQGIQIDAAKEMELIVKAARFNTMSKLTFSDSKRFDALLRDIFPNVRITEFEYDELKKALAQVFSEHKLIFNNIQLKKALEVYEQLRQRMGVVIVGPSGSGKSVLWRMLKEALIKTGKAIKTYVMNPKAITRHQLLGHIDVDTREWTDGVLTSASRQVIKEPVEVQSWIVCDGDIDPEWVESLNSVLDDNRLLTMPSGDRIQFGPNVNFLFETDDLSCASPATISRMGMIFLSDEDTDVKAIVDSWLQNEPEETRSTTEKLINQYFYTAFDWIMNKNDFLVQTSLVGNILNGLSHLHGIKDKSHFAIGLIRGLGGNMPENILNEFAKSVLKMTGDSGSDSNLAFNVTYDQRAECIRTYANEEPGDSATDPLNNPSQLPIIKTTQILRGVDGIKPWFNGKNKQPFLLIGPDGCGKSLVLKQCFMELRSTQVAVIHCSAQTNPSNIIQKLAQTCIQISSINGRVIKPKECENLILFLKDINLPKPDKWGTSQLITFLQQLITYNGFYDDSLEFVRLENIQIVGSMNPNITIGRHKLPSRFTSIVRIFSITYPTDEELKLVYSTYLRNIFSTTMDKHPKWSSNSNVYQLAGSMVNIYTQVLSNFSRDAYSHYLFTPRELTSWCLSLFRYNLAEIKSDTSVDSVLQIWAYEGIRIFHDRLVDKDSRKQFLSLLKGVLKDEWRAGEVLSKLDDFYYVSWVSSSGGRLPPFGKVLEGVKPNFIEESLVKAINRFNADNYEIRALPIQELLDNISRFDRVLTAPGGSLLLCGRSGVGRRTALAIASSMNNIKIFTPKINRSYGVKQFKNDLKTVMQQAGIEGQQMIILLEDHQLIDPSFLEMINSLLSAGEIPGLYNPEELEPLLAPIREDSFQENFKGTLLQYFAKRIKTNLHVVLIMDYSNPNFSLNCESNPALFKECSVHWLEGWSKKTMIKFPTMMLSIESEFLDSEFYSGFYDVHKIVNEFDSRISSPRLYIKLINAFKMIFKKKRGKIIERQKHLKNGVAKLNDAKNVVNELEKKAKVQREKLAQKQSEADKALNEITRSMHGAGEQKQEMEELKVKIEAENKKLAKRKGEIEEELKEVQPIVDEAKKAVGQIKPESLSEIRSLRAPPDVVRDILEGVLRLMGNLDTSWTSIKNFLGKRGIKDDITNFNPRLISSDNRENVEKLLKKNAESFDPEIAKRASAAAAPLAQWVKANVQYSKILEKILPLEEEQDKLKKSLDKVTSKMTSVGTELSKVDDRVAMLRKTFEETTTEAAKLKIELEKAEETMNSAQNLVGKLEGEFHRWNNQVSELQKQLDQLPKLCLLSAAFITYLSSKPEDERSEFLKSWMSKLQLDKFDLKRFLCTESELLTWKAEGLPSDQLSVENSIVILESLDSVMLIDPSNRASDWLKKHMSKQKLEVINQQDSNFNTQLELAVRFGKTLIIQEMDSIEPILYPIMRRELQSQGPRYVVQIGDKIVDYNNDFKLYITTRNTNPTLTPDAVAITTVVNFTTTRAGLSGQLLAATIQHEKPELETKKTELLRTEEEFKIELAKLEDSLLEELASAKGNILENKELLESLNKTKESSATIEKSLQESIQLTDSLDKEREVYLPLAETGSKLYFVISCLDSINNMYKFSLNSYLSIFQKALKKADKQLKSDKYEKPEDKIIGLKQILITMVYNYVSRSLFKADRMMFAMHVVHSMFSKQFKENEWEHFTRTLLSDLKSDKKGSVPKWVDSERGSDFMLLKNNLPDLYQKAGLDDESTWRNWIDINDCERNFPSDRRLTLFQQILVTQALRPDRLQTAMREFACKVLNLKDISPSSTNIKNIYETETVANELILIIISPGSDPSEELRELAESVVGKQGYHEIAMGQGQMEIALELLKKCSINGEWLCLKNLHLVVSWLPILEKELNLLRPNEKFRLWATTEIHPNFPTILLQSSLKITYESPPGIKKNIQRAYENWNPEFISKGGLVYRSQALFVLSWFHAIIQERRNYIPQGWTKFYEFSNADLRVGADIIDRLCEMAAKNRGEVQWDFIHGLFNQAVYGGRIDNPIDSDVLVSYLEQYFTSTFFTGSGKGPKLKFGPGISLPSSTDYRDYRDIIEALPESDSPKYFGLPPNIDRATQIVVSNQVISQLKILKRSDIKLSGKFDKDSIKGQFKPIWKLWEALKKNFSPNELKKKYSDDDKSPVKSFIYLEKVSSIRLINNIDENLKSIHGFITGSQLLSEEIQKLATQLINQQTPGSWQDQWDGPEDPQIYLTSVVERFKALDKWVSSIDSVSKFFDQVLDLSELFRPDVFFNSLRQHSAREAKVSMDNLKLVCSFSGPMRGVNLNVKITGFQLEGCGFDGSKLSECQEDSPSVITLPPCYVGWITKESSMPYDEKRIISLPVYFNNSREKLVTKLDVPCDGDHKKWLQMGAAIIMRPI</sequence>
<dbReference type="FunFam" id="3.40.50.300:FF:000598">
    <property type="entry name" value="Dynein cytoplasmic 2 heavy chain 1"/>
    <property type="match status" value="1"/>
</dbReference>
<dbReference type="InterPro" id="IPR013594">
    <property type="entry name" value="Dynein_heavy_tail"/>
</dbReference>
<accession>A0A813M463</accession>
<evidence type="ECO:0000256" key="6">
    <source>
        <dbReference type="ARBA" id="ARBA00022490"/>
    </source>
</evidence>
<evidence type="ECO:0000313" key="22">
    <source>
        <dbReference type="Proteomes" id="UP000663879"/>
    </source>
</evidence>
<dbReference type="Pfam" id="PF03028">
    <property type="entry name" value="Dynein_heavy"/>
    <property type="match status" value="1"/>
</dbReference>
<dbReference type="GO" id="GO:0005874">
    <property type="term" value="C:microtubule"/>
    <property type="evidence" value="ECO:0007669"/>
    <property type="project" value="UniProtKB-KW"/>
</dbReference>
<dbReference type="GO" id="GO:0007018">
    <property type="term" value="P:microtubule-based movement"/>
    <property type="evidence" value="ECO:0007669"/>
    <property type="project" value="InterPro"/>
</dbReference>
<dbReference type="Pfam" id="PF12777">
    <property type="entry name" value="MT"/>
    <property type="match status" value="1"/>
</dbReference>
<evidence type="ECO:0000256" key="10">
    <source>
        <dbReference type="ARBA" id="ARBA00022840"/>
    </source>
</evidence>
<evidence type="ECO:0000256" key="1">
    <source>
        <dbReference type="ARBA" id="ARBA00004202"/>
    </source>
</evidence>
<dbReference type="SMART" id="SM00382">
    <property type="entry name" value="AAA"/>
    <property type="match status" value="2"/>
</dbReference>
<gene>
    <name evidence="21" type="ORF">OXX778_LOCUS1122</name>
</gene>
<dbReference type="Gene3D" id="3.40.50.300">
    <property type="entry name" value="P-loop containing nucleotide triphosphate hydrolases"/>
    <property type="match status" value="5"/>
</dbReference>
<dbReference type="FunFam" id="3.20.180.20:FF:000002">
    <property type="entry name" value="Cytoplasmic dynein heavy chain 1"/>
    <property type="match status" value="1"/>
</dbReference>
<dbReference type="InterPro" id="IPR042219">
    <property type="entry name" value="AAA_lid_11_sf"/>
</dbReference>
<feature type="coiled-coil region" evidence="19">
    <location>
        <begin position="1071"/>
        <end position="1098"/>
    </location>
</feature>
<dbReference type="FunFam" id="3.40.50.300:FF:000710">
    <property type="entry name" value="Cytoplasmic dynein 2 heavy chain 1"/>
    <property type="match status" value="1"/>
</dbReference>
<evidence type="ECO:0000256" key="9">
    <source>
        <dbReference type="ARBA" id="ARBA00022794"/>
    </source>
</evidence>